<accession>A0A848DSM0</accession>
<reference evidence="2 3" key="1">
    <citation type="submission" date="2020-04" db="EMBL/GenBank/DDBJ databases">
        <authorList>
            <person name="Klaysubun C."/>
            <person name="Duangmal K."/>
            <person name="Lipun K."/>
        </authorList>
    </citation>
    <scope>NUCLEOTIDE SEQUENCE [LARGE SCALE GENOMIC DNA]</scope>
    <source>
        <strain evidence="2 3">DSM 45300</strain>
    </source>
</reference>
<keyword evidence="1" id="KW-0812">Transmembrane</keyword>
<proteinExistence type="predicted"/>
<evidence type="ECO:0000256" key="1">
    <source>
        <dbReference type="SAM" id="Phobius"/>
    </source>
</evidence>
<keyword evidence="3" id="KW-1185">Reference proteome</keyword>
<name>A0A848DSM0_9PSEU</name>
<gene>
    <name evidence="2" type="ORF">HF519_28430</name>
</gene>
<evidence type="ECO:0000313" key="3">
    <source>
        <dbReference type="Proteomes" id="UP000586918"/>
    </source>
</evidence>
<keyword evidence="1" id="KW-1133">Transmembrane helix</keyword>
<feature type="transmembrane region" description="Helical" evidence="1">
    <location>
        <begin position="27"/>
        <end position="51"/>
    </location>
</feature>
<dbReference type="Proteomes" id="UP000586918">
    <property type="component" value="Unassembled WGS sequence"/>
</dbReference>
<evidence type="ECO:0008006" key="4">
    <source>
        <dbReference type="Google" id="ProtNLM"/>
    </source>
</evidence>
<comment type="caution">
    <text evidence="2">The sequence shown here is derived from an EMBL/GenBank/DDBJ whole genome shotgun (WGS) entry which is preliminary data.</text>
</comment>
<dbReference type="InterPro" id="IPR039708">
    <property type="entry name" value="MT1774/Rv1733c-like"/>
</dbReference>
<evidence type="ECO:0000313" key="2">
    <source>
        <dbReference type="EMBL" id="NMH95406.1"/>
    </source>
</evidence>
<dbReference type="PANTHER" id="PTHR42305:SF1">
    <property type="entry name" value="MEMBRANE PROTEIN RV1733C-RELATED"/>
    <property type="match status" value="1"/>
</dbReference>
<keyword evidence="1" id="KW-0472">Membrane</keyword>
<sequence>MRADPDRLHPPAGGRMPRRRTDRLEDVLAWLAASLVLLTLVAAIVAGSTVLSRELDRAERERGERTPVRAVLLEESPMLPVAEGSVVLPPARVPAKWTGTDGAERTGLVTVHGMLRAGTPVRVWVDPSGALVGPPASAASASIVAIVAGAAILGAGWGLLAGVWIGLRRWIEAHNAVCWAREWDRVGPEWTRRFR</sequence>
<dbReference type="AlphaFoldDB" id="A0A848DSM0"/>
<dbReference type="PANTHER" id="PTHR42305">
    <property type="entry name" value="MEMBRANE PROTEIN RV1733C-RELATED"/>
    <property type="match status" value="1"/>
</dbReference>
<organism evidence="2 3">
    <name type="scientific">Pseudonocardia bannensis</name>
    <dbReference type="NCBI Taxonomy" id="630973"/>
    <lineage>
        <taxon>Bacteria</taxon>
        <taxon>Bacillati</taxon>
        <taxon>Actinomycetota</taxon>
        <taxon>Actinomycetes</taxon>
        <taxon>Pseudonocardiales</taxon>
        <taxon>Pseudonocardiaceae</taxon>
        <taxon>Pseudonocardia</taxon>
    </lineage>
</organism>
<feature type="transmembrane region" description="Helical" evidence="1">
    <location>
        <begin position="143"/>
        <end position="167"/>
    </location>
</feature>
<protein>
    <recommendedName>
        <fullName evidence="4">Integral membrane protein</fullName>
    </recommendedName>
</protein>
<dbReference type="EMBL" id="JAAXKZ010000185">
    <property type="protein sequence ID" value="NMH95406.1"/>
    <property type="molecule type" value="Genomic_DNA"/>
</dbReference>
<dbReference type="RefSeq" id="WP_169416063.1">
    <property type="nucleotide sequence ID" value="NZ_JAAXKZ010000185.1"/>
</dbReference>